<keyword evidence="7" id="KW-1185">Reference proteome</keyword>
<dbReference type="Gene3D" id="3.40.50.720">
    <property type="entry name" value="NAD(P)-binding Rossmann-like Domain"/>
    <property type="match status" value="1"/>
</dbReference>
<dbReference type="CDD" id="cd05244">
    <property type="entry name" value="BVR-B_like_SDR_a"/>
    <property type="match status" value="1"/>
</dbReference>
<evidence type="ECO:0000313" key="2">
    <source>
        <dbReference type="EMBL" id="GEQ04715.1"/>
    </source>
</evidence>
<evidence type="ECO:0000259" key="1">
    <source>
        <dbReference type="Pfam" id="PF13460"/>
    </source>
</evidence>
<dbReference type="Proteomes" id="UP000255277">
    <property type="component" value="Unassembled WGS sequence"/>
</dbReference>
<evidence type="ECO:0000313" key="4">
    <source>
        <dbReference type="EMBL" id="SUM32334.1"/>
    </source>
</evidence>
<proteinExistence type="predicted"/>
<dbReference type="SUPFAM" id="SSF51735">
    <property type="entry name" value="NAD(P)-binding Rossmann-fold domains"/>
    <property type="match status" value="1"/>
</dbReference>
<dbReference type="Proteomes" id="UP000321057">
    <property type="component" value="Unassembled WGS sequence"/>
</dbReference>
<dbReference type="OrthoDB" id="9785372at2"/>
<accession>A0A0D0RLJ1</accession>
<dbReference type="Pfam" id="PF13460">
    <property type="entry name" value="NAD_binding_10"/>
    <property type="match status" value="1"/>
</dbReference>
<dbReference type="PANTHER" id="PTHR43355">
    <property type="entry name" value="FLAVIN REDUCTASE (NADPH)"/>
    <property type="match status" value="1"/>
</dbReference>
<name>A0A0D0RLJ1_STAGA</name>
<dbReference type="InterPro" id="IPR051606">
    <property type="entry name" value="Polyketide_Oxido-like"/>
</dbReference>
<feature type="domain" description="NAD(P)-binding" evidence="1">
    <location>
        <begin position="8"/>
        <end position="187"/>
    </location>
</feature>
<dbReference type="EMBL" id="QXRZ01000006">
    <property type="protein sequence ID" value="RIL42088.1"/>
    <property type="molecule type" value="Genomic_DNA"/>
</dbReference>
<evidence type="ECO:0000313" key="7">
    <source>
        <dbReference type="Proteomes" id="UP000321057"/>
    </source>
</evidence>
<dbReference type="AlphaFoldDB" id="A0A0D0RLJ1"/>
<dbReference type="RefSeq" id="WP_042739815.1">
    <property type="nucleotide sequence ID" value="NZ_BKAX01000001.1"/>
</dbReference>
<gene>
    <name evidence="3" type="ORF">BUZ01_09935</name>
    <name evidence="4" type="ORF">NCTC12195_01777</name>
    <name evidence="2" type="ORF">SGA02_05430</name>
</gene>
<dbReference type="PANTHER" id="PTHR43355:SF2">
    <property type="entry name" value="FLAVIN REDUCTASE (NADPH)"/>
    <property type="match status" value="1"/>
</dbReference>
<dbReference type="STRING" id="1293.SH09_11630"/>
<reference evidence="2 7" key="3">
    <citation type="submission" date="2019-07" db="EMBL/GenBank/DDBJ databases">
        <title>Whole genome shotgun sequence of Staphylococcus gallinarum NBRC 109767.</title>
        <authorList>
            <person name="Hosoyama A."/>
            <person name="Uohara A."/>
            <person name="Ohji S."/>
            <person name="Ichikawa N."/>
        </authorList>
    </citation>
    <scope>NUCLEOTIDE SEQUENCE [LARGE SCALE GENOMIC DNA]</scope>
    <source>
        <strain evidence="2 7">NBRC 109767</strain>
    </source>
</reference>
<evidence type="ECO:0000313" key="6">
    <source>
        <dbReference type="Proteomes" id="UP000283576"/>
    </source>
</evidence>
<organism evidence="3 6">
    <name type="scientific">Staphylococcus gallinarum</name>
    <dbReference type="NCBI Taxonomy" id="1293"/>
    <lineage>
        <taxon>Bacteria</taxon>
        <taxon>Bacillati</taxon>
        <taxon>Bacillota</taxon>
        <taxon>Bacilli</taxon>
        <taxon>Bacillales</taxon>
        <taxon>Staphylococcaceae</taxon>
        <taxon>Staphylococcus</taxon>
    </lineage>
</organism>
<dbReference type="EMBL" id="UHDK01000001">
    <property type="protein sequence ID" value="SUM32334.1"/>
    <property type="molecule type" value="Genomic_DNA"/>
</dbReference>
<sequence length="204" mass="22532">MKIAVVAANGKAGKLITNEAVERGLDVTAIVRSENKTKATQVIQKDLFDLTKEDIAEFDVIIDAFGQPDQDKLDQHSKSLALLSDLVSHSDQRLLIIGGAGSLFVDEAHTMRLVDSPDFPEMFKKTALAQTKTLNEIQERNDVLWTFISPAPDFQVDGERTGEYQISDDEVIGTSVSYADYAIAMVDEAIEGNHIQKRFAVFSK</sequence>
<dbReference type="GO" id="GO:0016646">
    <property type="term" value="F:oxidoreductase activity, acting on the CH-NH group of donors, NAD or NADP as acceptor"/>
    <property type="evidence" value="ECO:0007669"/>
    <property type="project" value="TreeGrafter"/>
</dbReference>
<dbReference type="Proteomes" id="UP000283576">
    <property type="component" value="Unassembled WGS sequence"/>
</dbReference>
<dbReference type="InterPro" id="IPR036291">
    <property type="entry name" value="NAD(P)-bd_dom_sf"/>
</dbReference>
<evidence type="ECO:0000313" key="3">
    <source>
        <dbReference type="EMBL" id="RIL42088.1"/>
    </source>
</evidence>
<reference evidence="4 5" key="2">
    <citation type="submission" date="2018-06" db="EMBL/GenBank/DDBJ databases">
        <authorList>
            <consortium name="Pathogen Informatics"/>
            <person name="Doyle S."/>
        </authorList>
    </citation>
    <scope>NUCLEOTIDE SEQUENCE [LARGE SCALE GENOMIC DNA]</scope>
    <source>
        <strain evidence="4 5">NCTC12195</strain>
    </source>
</reference>
<protein>
    <submittedName>
        <fullName evidence="3">NAD(P)-dependent oxidoreductase</fullName>
    </submittedName>
    <submittedName>
        <fullName evidence="4">Putative NADH-flavin reductase</fullName>
    </submittedName>
</protein>
<dbReference type="EMBL" id="BKAX01000001">
    <property type="protein sequence ID" value="GEQ04715.1"/>
    <property type="molecule type" value="Genomic_DNA"/>
</dbReference>
<dbReference type="InterPro" id="IPR016040">
    <property type="entry name" value="NAD(P)-bd_dom"/>
</dbReference>
<evidence type="ECO:0000313" key="5">
    <source>
        <dbReference type="Proteomes" id="UP000255277"/>
    </source>
</evidence>
<dbReference type="GeneID" id="93845694"/>
<reference evidence="3 6" key="1">
    <citation type="journal article" date="2016" name="Front. Microbiol.">
        <title>Comprehensive Phylogenetic Analysis of Bovine Non-aureus Staphylococci Species Based on Whole-Genome Sequencing.</title>
        <authorList>
            <person name="Naushad S."/>
            <person name="Barkema H.W."/>
            <person name="Luby C."/>
            <person name="Condas L.A."/>
            <person name="Nobrega D.B."/>
            <person name="Carson D.A."/>
            <person name="De Buck J."/>
        </authorList>
    </citation>
    <scope>NUCLEOTIDE SEQUENCE [LARGE SCALE GENOMIC DNA]</scope>
    <source>
        <strain evidence="3 6">SNUC 1388</strain>
    </source>
</reference>